<dbReference type="InterPro" id="IPR025371">
    <property type="entry name" value="BT_3044-like_C"/>
</dbReference>
<dbReference type="EMBL" id="JAHYQA010000003">
    <property type="protein sequence ID" value="MCE9237008.1"/>
    <property type="molecule type" value="Genomic_DNA"/>
</dbReference>
<dbReference type="Proteomes" id="UP000782901">
    <property type="component" value="Unassembled WGS sequence"/>
</dbReference>
<evidence type="ECO:0000313" key="10">
    <source>
        <dbReference type="EMBL" id="MBS5412737.1"/>
    </source>
</evidence>
<evidence type="ECO:0000313" key="13">
    <source>
        <dbReference type="EMBL" id="RHL61676.1"/>
    </source>
</evidence>
<dbReference type="Proteomes" id="UP000460317">
    <property type="component" value="Unassembled WGS sequence"/>
</dbReference>
<evidence type="ECO:0000313" key="18">
    <source>
        <dbReference type="Proteomes" id="UP000440614"/>
    </source>
</evidence>
<evidence type="ECO:0000313" key="21">
    <source>
        <dbReference type="Proteomes" id="UP000500882"/>
    </source>
</evidence>
<evidence type="ECO:0000313" key="6">
    <source>
        <dbReference type="EMBL" id="KAB4452843.1"/>
    </source>
</evidence>
<dbReference type="EMBL" id="QROV01000006">
    <property type="protein sequence ID" value="RHL61676.1"/>
    <property type="molecule type" value="Genomic_DNA"/>
</dbReference>
<feature type="signal peptide" evidence="1">
    <location>
        <begin position="1"/>
        <end position="24"/>
    </location>
</feature>
<dbReference type="AlphaFoldDB" id="A0A139JRK0"/>
<reference evidence="4 21" key="3">
    <citation type="submission" date="2020-02" db="EMBL/GenBank/DDBJ databases">
        <title>Whole-genome sequencing and comparative analysis of the genomes of Bacteroides thetaiotaomicron and Escherichia coli isolated from a healthy resident in Vietnam.</title>
        <authorList>
            <person name="Mohsin M."/>
            <person name="Tanaka K."/>
            <person name="Kawahara R."/>
            <person name="Kondo S."/>
            <person name="Noguchi H."/>
            <person name="Motooka D."/>
            <person name="Nakamura S."/>
            <person name="Khong D.T."/>
            <person name="Nguyen T.N."/>
            <person name="Tran H.T."/>
            <person name="Yamamoto Y."/>
        </authorList>
    </citation>
    <scope>NUCLEOTIDE SEQUENCE [LARGE SCALE GENOMIC DNA]</scope>
    <source>
        <strain evidence="4 21">F9-2</strain>
    </source>
</reference>
<name>A0A139JRK0_BACT4</name>
<evidence type="ECO:0000313" key="5">
    <source>
        <dbReference type="EMBL" id="KAB4314798.1"/>
    </source>
</evidence>
<dbReference type="EMBL" id="JAGZEE010000036">
    <property type="protein sequence ID" value="MBS5412737.1"/>
    <property type="molecule type" value="Genomic_DNA"/>
</dbReference>
<reference evidence="14 15" key="1">
    <citation type="submission" date="2018-08" db="EMBL/GenBank/DDBJ databases">
        <title>A genome reference for cultivated species of the human gut microbiota.</title>
        <authorList>
            <person name="Zou Y."/>
            <person name="Xue W."/>
            <person name="Luo G."/>
        </authorList>
    </citation>
    <scope>NUCLEOTIDE SEQUENCE [LARGE SCALE GENOMIC DNA]</scope>
    <source>
        <strain evidence="13 14">AF37-12</strain>
        <strain evidence="12 15">AM30-26</strain>
    </source>
</reference>
<dbReference type="Proteomes" id="UP000440614">
    <property type="component" value="Unassembled WGS sequence"/>
</dbReference>
<reference evidence="16 17" key="2">
    <citation type="journal article" date="2019" name="Nat. Med.">
        <title>A library of human gut bacterial isolates paired with longitudinal multiomics data enables mechanistic microbiome research.</title>
        <authorList>
            <person name="Poyet M."/>
            <person name="Groussin M."/>
            <person name="Gibbons S.M."/>
            <person name="Avila-Pacheco J."/>
            <person name="Jiang X."/>
            <person name="Kearney S.M."/>
            <person name="Perrotta A.R."/>
            <person name="Berdy B."/>
            <person name="Zhao S."/>
            <person name="Lieberman T.D."/>
            <person name="Swanson P.K."/>
            <person name="Smith M."/>
            <person name="Roesemann S."/>
            <person name="Alexander J.E."/>
            <person name="Rich S.A."/>
            <person name="Livny J."/>
            <person name="Vlamakis H."/>
            <person name="Clish C."/>
            <person name="Bullock K."/>
            <person name="Deik A."/>
            <person name="Scott J."/>
            <person name="Pierce K.A."/>
            <person name="Xavier R.J."/>
            <person name="Alm E.J."/>
        </authorList>
    </citation>
    <scope>NUCLEOTIDE SEQUENCE [LARGE SCALE GENOMIC DNA]</scope>
    <source>
        <strain evidence="8 20">BIOML-A156</strain>
        <strain evidence="7 16">BIOML-A160</strain>
        <strain evidence="9 17">BIOML-A162</strain>
        <strain evidence="6 19">BIOML-A165</strain>
        <strain evidence="5 18">BIOML-A188</strain>
    </source>
</reference>
<evidence type="ECO:0000313" key="4">
    <source>
        <dbReference type="EMBL" id="BCA48839.1"/>
    </source>
</evidence>
<evidence type="ECO:0000313" key="17">
    <source>
        <dbReference type="Proteomes" id="UP000436858"/>
    </source>
</evidence>
<evidence type="ECO:0000259" key="3">
    <source>
        <dbReference type="Pfam" id="PF14274"/>
    </source>
</evidence>
<dbReference type="EMBL" id="WCRW01000003">
    <property type="protein sequence ID" value="KAB4457682.1"/>
    <property type="molecule type" value="Genomic_DNA"/>
</dbReference>
<evidence type="ECO:0000313" key="11">
    <source>
        <dbReference type="EMBL" id="MCE9237008.1"/>
    </source>
</evidence>
<reference evidence="10" key="4">
    <citation type="submission" date="2021-02" db="EMBL/GenBank/DDBJ databases">
        <title>Infant gut strain persistence is associated with maternal origin, phylogeny, and functional potential including surface adhesion and iron acquisition.</title>
        <authorList>
            <person name="Lou Y.C."/>
        </authorList>
    </citation>
    <scope>NUCLEOTIDE SEQUENCE</scope>
    <source>
        <strain evidence="10">L3_082_243G1_dasL3_082_243G1_maxbin2.maxbin.015s ta_sub</strain>
    </source>
</reference>
<dbReference type="Pfam" id="PF14274">
    <property type="entry name" value="BT_3044-like_C"/>
    <property type="match status" value="1"/>
</dbReference>
<dbReference type="Pfam" id="PF08522">
    <property type="entry name" value="BT_3987-like_N"/>
    <property type="match status" value="1"/>
</dbReference>
<feature type="domain" description="BT-3987-like N-terminal" evidence="2">
    <location>
        <begin position="52"/>
        <end position="159"/>
    </location>
</feature>
<reference evidence="11" key="5">
    <citation type="submission" date="2021-07" db="EMBL/GenBank/DDBJ databases">
        <title>Comparative genomics of Bacteroides fragilis group isolates reveals species-dependent resistance mechanisms and validates clinical tools for resistance prediction.</title>
        <authorList>
            <person name="Wallace M.J."/>
            <person name="Jean S."/>
            <person name="Wallace M.A."/>
            <person name="Carey-Ann B.D."/>
            <person name="Dantas G."/>
        </authorList>
    </citation>
    <scope>NUCLEOTIDE SEQUENCE</scope>
    <source>
        <strain evidence="11">BJH_160</strain>
    </source>
</reference>
<evidence type="ECO:0000313" key="14">
    <source>
        <dbReference type="Proteomes" id="UP000283616"/>
    </source>
</evidence>
<dbReference type="EMBL" id="WCRS01000015">
    <property type="protein sequence ID" value="KAB4471086.1"/>
    <property type="molecule type" value="Genomic_DNA"/>
</dbReference>
<sequence length="345" mass="39771">MNNRLNMKKKFNIMLCTLIGVLSACNEYDFDQEQYRNEVGLLSNSSLIYDRQVANVGQEKDTIYLVATVSGSQISPNTHHVALLESDSLLKAYNKSNFDIEKEKFAKLLPDECYDFPNKELDIQAGTSKVMFPIYLKNLERISPDSIYFLDYKIDPEKTPNYNPDKSHVLLRIYKENYYATTKTSTYYNYTSSTIVIPNPSGSPEVRRPTNANQVFPIGANSVRMMAGDEDLGDYKTARSRIVSKSIILEIGEQQPENPQARELTIRAHDRVNDVEVDPVDVVQLTPIDDYDNTFLLNAIRTPDGRATYYKEFRLHYKYRLESTAPYREVKAKLRYEFNPRVDNL</sequence>
<dbReference type="InterPro" id="IPR013728">
    <property type="entry name" value="BT_3987-like_N"/>
</dbReference>
<dbReference type="EMBL" id="WCRY01000019">
    <property type="protein sequence ID" value="KAB4479363.1"/>
    <property type="molecule type" value="Genomic_DNA"/>
</dbReference>
<gene>
    <name evidence="4" type="ORF">BatF92_07810</name>
    <name evidence="13" type="ORF">DW011_06765</name>
    <name evidence="12" type="ORF">DW780_13875</name>
    <name evidence="8" type="ORF">GAN59_18050</name>
    <name evidence="7" type="ORF">GAN75_05655</name>
    <name evidence="9" type="ORF">GAN91_18235</name>
    <name evidence="6" type="ORF">GAN93_09485</name>
    <name evidence="5" type="ORF">GAO51_05425</name>
    <name evidence="11" type="ORF">K0H07_07540</name>
    <name evidence="10" type="ORF">KHY35_18855</name>
</gene>
<dbReference type="Proteomes" id="UP001200544">
    <property type="component" value="Unassembled WGS sequence"/>
</dbReference>
<evidence type="ECO:0000256" key="1">
    <source>
        <dbReference type="SAM" id="SignalP"/>
    </source>
</evidence>
<feature type="chain" id="PRO_5044368479" evidence="1">
    <location>
        <begin position="25"/>
        <end position="345"/>
    </location>
</feature>
<dbReference type="EMBL" id="AP022660">
    <property type="protein sequence ID" value="BCA48839.1"/>
    <property type="molecule type" value="Genomic_DNA"/>
</dbReference>
<organism evidence="5 18">
    <name type="scientific">Bacteroides thetaiotaomicron</name>
    <dbReference type="NCBI Taxonomy" id="818"/>
    <lineage>
        <taxon>Bacteria</taxon>
        <taxon>Pseudomonadati</taxon>
        <taxon>Bacteroidota</taxon>
        <taxon>Bacteroidia</taxon>
        <taxon>Bacteroidales</taxon>
        <taxon>Bacteroidaceae</taxon>
        <taxon>Bacteroides</taxon>
    </lineage>
</organism>
<evidence type="ECO:0000313" key="20">
    <source>
        <dbReference type="Proteomes" id="UP000488521"/>
    </source>
</evidence>
<dbReference type="EMBL" id="WCSB01000007">
    <property type="protein sequence ID" value="KAB4452843.1"/>
    <property type="molecule type" value="Genomic_DNA"/>
</dbReference>
<evidence type="ECO:0000313" key="16">
    <source>
        <dbReference type="Proteomes" id="UP000436825"/>
    </source>
</evidence>
<dbReference type="EMBL" id="QSJP01000011">
    <property type="protein sequence ID" value="RHD87376.1"/>
    <property type="molecule type" value="Genomic_DNA"/>
</dbReference>
<keyword evidence="1" id="KW-0732">Signal</keyword>
<dbReference type="PROSITE" id="PS51257">
    <property type="entry name" value="PROKAR_LIPOPROTEIN"/>
    <property type="match status" value="1"/>
</dbReference>
<evidence type="ECO:0000313" key="15">
    <source>
        <dbReference type="Proteomes" id="UP000284785"/>
    </source>
</evidence>
<dbReference type="Proteomes" id="UP000500882">
    <property type="component" value="Chromosome"/>
</dbReference>
<protein>
    <submittedName>
        <fullName evidence="5">DUF4361 domain-containing protein</fullName>
    </submittedName>
</protein>
<dbReference type="Proteomes" id="UP000488521">
    <property type="component" value="Unassembled WGS sequence"/>
</dbReference>
<evidence type="ECO:0000313" key="7">
    <source>
        <dbReference type="EMBL" id="KAB4457682.1"/>
    </source>
</evidence>
<dbReference type="Proteomes" id="UP000284785">
    <property type="component" value="Unassembled WGS sequence"/>
</dbReference>
<evidence type="ECO:0000313" key="8">
    <source>
        <dbReference type="EMBL" id="KAB4471086.1"/>
    </source>
</evidence>
<evidence type="ECO:0000313" key="19">
    <source>
        <dbReference type="Proteomes" id="UP000460317"/>
    </source>
</evidence>
<evidence type="ECO:0000259" key="2">
    <source>
        <dbReference type="Pfam" id="PF08522"/>
    </source>
</evidence>
<proteinExistence type="predicted"/>
<dbReference type="Gene3D" id="2.60.40.1740">
    <property type="entry name" value="hypothetical protein (bacova_03559)"/>
    <property type="match status" value="1"/>
</dbReference>
<evidence type="ECO:0000313" key="12">
    <source>
        <dbReference type="EMBL" id="RHD87376.1"/>
    </source>
</evidence>
<dbReference type="Proteomes" id="UP000436858">
    <property type="component" value="Unassembled WGS sequence"/>
</dbReference>
<feature type="domain" description="BT-3044-like C-terminal" evidence="3">
    <location>
        <begin position="168"/>
        <end position="335"/>
    </location>
</feature>
<dbReference type="Proteomes" id="UP000436825">
    <property type="component" value="Unassembled WGS sequence"/>
</dbReference>
<dbReference type="Proteomes" id="UP000283616">
    <property type="component" value="Unassembled WGS sequence"/>
</dbReference>
<accession>A0A139JRK0</accession>
<dbReference type="EMBL" id="WCSY01000004">
    <property type="protein sequence ID" value="KAB4314798.1"/>
    <property type="molecule type" value="Genomic_DNA"/>
</dbReference>
<evidence type="ECO:0000313" key="9">
    <source>
        <dbReference type="EMBL" id="KAB4479363.1"/>
    </source>
</evidence>